<evidence type="ECO:0000313" key="3">
    <source>
        <dbReference type="Proteomes" id="UP001144096"/>
    </source>
</evidence>
<evidence type="ECO:0000256" key="1">
    <source>
        <dbReference type="SAM" id="Phobius"/>
    </source>
</evidence>
<keyword evidence="1" id="KW-0472">Membrane</keyword>
<feature type="transmembrane region" description="Helical" evidence="1">
    <location>
        <begin position="52"/>
        <end position="71"/>
    </location>
</feature>
<keyword evidence="1" id="KW-0812">Transmembrane</keyword>
<dbReference type="Proteomes" id="UP001144096">
    <property type="component" value="Unassembled WGS sequence"/>
</dbReference>
<comment type="caution">
    <text evidence="2">The sequence shown here is derived from an EMBL/GenBank/DDBJ whole genome shotgun (WGS) entry which is preliminary data.</text>
</comment>
<name>A0A9X2SPQ5_9PSEU</name>
<feature type="transmembrane region" description="Helical" evidence="1">
    <location>
        <begin position="27"/>
        <end position="46"/>
    </location>
</feature>
<reference evidence="2" key="1">
    <citation type="submission" date="2022-06" db="EMBL/GenBank/DDBJ databases">
        <title>Amycolatopsis iheyaensis sp. nov., a new species of the genus Amycolatopsis isolated from soil in Iheya island, Japan.</title>
        <authorList>
            <person name="Ngamcharungchit C."/>
            <person name="Kanto H."/>
            <person name="Take A."/>
            <person name="Intra B."/>
            <person name="Matsumoto A."/>
            <person name="Panbangred W."/>
            <person name="Inahashi Y."/>
        </authorList>
    </citation>
    <scope>NUCLEOTIDE SEQUENCE</scope>
    <source>
        <strain evidence="2">OK19-0408</strain>
    </source>
</reference>
<sequence length="176" mass="19614">MYPLQDGERLLWSGRPEHARRWFPEHLALLVGAIAVIGVLGTWFVLDDSFVAFVGLPLALVLLFTTTLPHLRNSRARAFATTYLVTDQRIIFVAQWPSGAEYRWVRLSRLGPPRVKADDRGVGTITFGTSPWTRWQLANKPQPGAWAPFVPDLYAIAGAARVAELISAARQPVIAR</sequence>
<evidence type="ECO:0000313" key="2">
    <source>
        <dbReference type="EMBL" id="MCR6487780.1"/>
    </source>
</evidence>
<keyword evidence="3" id="KW-1185">Reference proteome</keyword>
<gene>
    <name evidence="2" type="ORF">M8542_33640</name>
</gene>
<accession>A0A9X2SPQ5</accession>
<dbReference type="AlphaFoldDB" id="A0A9X2SPQ5"/>
<dbReference type="RefSeq" id="WP_257924345.1">
    <property type="nucleotide sequence ID" value="NZ_JAMXQV010000021.1"/>
</dbReference>
<organism evidence="2 3">
    <name type="scientific">Amycolatopsis iheyensis</name>
    <dbReference type="NCBI Taxonomy" id="2945988"/>
    <lineage>
        <taxon>Bacteria</taxon>
        <taxon>Bacillati</taxon>
        <taxon>Actinomycetota</taxon>
        <taxon>Actinomycetes</taxon>
        <taxon>Pseudonocardiales</taxon>
        <taxon>Pseudonocardiaceae</taxon>
        <taxon>Amycolatopsis</taxon>
    </lineage>
</organism>
<proteinExistence type="predicted"/>
<keyword evidence="1" id="KW-1133">Transmembrane helix</keyword>
<dbReference type="EMBL" id="JAMXQV010000021">
    <property type="protein sequence ID" value="MCR6487780.1"/>
    <property type="molecule type" value="Genomic_DNA"/>
</dbReference>
<protein>
    <submittedName>
        <fullName evidence="2">Uncharacterized protein</fullName>
    </submittedName>
</protein>